<dbReference type="SMART" id="SM00028">
    <property type="entry name" value="TPR"/>
    <property type="match status" value="15"/>
</dbReference>
<organism evidence="3 4">
    <name type="scientific">Azospirillum oleiclasticum</name>
    <dbReference type="NCBI Taxonomy" id="2735135"/>
    <lineage>
        <taxon>Bacteria</taxon>
        <taxon>Pseudomonadati</taxon>
        <taxon>Pseudomonadota</taxon>
        <taxon>Alphaproteobacteria</taxon>
        <taxon>Rhodospirillales</taxon>
        <taxon>Azospirillaceae</taxon>
        <taxon>Azospirillum</taxon>
    </lineage>
</organism>
<evidence type="ECO:0000256" key="1">
    <source>
        <dbReference type="PROSITE-ProRule" id="PRU00339"/>
    </source>
</evidence>
<sequence length="1192" mass="128816">MQKTRRGPAPPGGGQALTTAVAHHQTGRLAEAEAGYRAVLRTQPNHPDALHLLGVLAIQSGKPAVAVDLIRKAIARNGRAAAYHDNLGSALAAGGNHKDAANAHAQALRLQPDFAQARFNLGNALQAMGSSGRAAAALAGALALRPDYGKAWYNHGNALRALGRTEAAVAAYRHATALLPDLAEAHNNLGDALAALGRLDDAVAEHRTVIRLRPDDANAFYNLGAVLQQRGAFEEAEIAYREAVRRSPGHVGALNNLGSVLKRLGLPAQAELCHREALRLRPDFVEALYNLGNALHRQGRFDEAMACYEQVLERKPDLATASHNLALLSLLHGDLARGWYGYERRFAAGEAIPDRQPPLPRWQGEPLAGRRLLVWREQGVGDEMMFASSYGELLRVADGPVTIETDRRLVSLFARSFPAATVRAETLDETGRETVEPPDAALHVPAGSLPGMVRPALASFPPAAPWLVPDPERLAVWKARVAALGPGLTVGICWRSQLITEERRASYTTLDQWLPVLSVPGIRFVTLQYGDVEAEIRAVEERTGVALHRWGDLDLKDDFENVAALVGNLDLVVTVATSVGELAGALGVPVWRFGGTGDWSVLGTGCRPWYPSMRLFHAAAGEDLDGVLGRIAVALRRITPALPAAARPPAPRPADPKVTDPKVTDPKAADAWINRGVQAHRAGRIAEAETAYRAALDAVPDHPDALHLLGLTAHQTGQHSDALGLIRRSLAQDPDFPQARNNLGLVLDALGRHAEAGRQFAAAITLRPDFPEALSHLGLTEQKARRFDMAERWHRRAVRLQPANGRFRTNLGAAIEMSGRFAEAETAYRRSAVLLPDLPDGVNNLGTMARALGRFDDAKRWLRRALRLDPAFALAAWNLGLLRLADGDMVEGWAGYERRFSAPQLQRGRTLPIPVWRGEPLAGRRLLVWNEQGVGDEILFASCIGDLRSLDGTVVVECDRRLVPLFARAFPWAEVRAEVRAEAPECADCALQIAAGSLPPLVRPRLSGFPHRSGFLTPEPSLAVLWRERVAALGPGLKVGIAWKSQVVDAHRAAAYTTLEAFAPVGRTPGVVAVNLQYGASEADMAAAERALGARIHRWPDLDLKDDFESVAALTAALDLAIVPATAAGELAGALGVPVWRLGGSDWTWLGARVRPWYPSMRLWAPSPGETMMDVVGRTARELRHQLDRAAG</sequence>
<dbReference type="InterPro" id="IPR011990">
    <property type="entry name" value="TPR-like_helical_dom_sf"/>
</dbReference>
<feature type="repeat" description="TPR" evidence="1">
    <location>
        <begin position="217"/>
        <end position="250"/>
    </location>
</feature>
<dbReference type="SUPFAM" id="SSF53756">
    <property type="entry name" value="UDP-Glycosyltransferase/glycogen phosphorylase"/>
    <property type="match status" value="2"/>
</dbReference>
<dbReference type="RefSeq" id="WP_180284243.1">
    <property type="nucleotide sequence ID" value="NZ_JABFDB010000019.1"/>
</dbReference>
<evidence type="ECO:0000313" key="3">
    <source>
        <dbReference type="EMBL" id="NYZ22465.1"/>
    </source>
</evidence>
<dbReference type="Pfam" id="PF13432">
    <property type="entry name" value="TPR_16"/>
    <property type="match status" value="3"/>
</dbReference>
<reference evidence="3 4" key="1">
    <citation type="submission" date="2020-05" db="EMBL/GenBank/DDBJ databases">
        <title>Azospirillum oleiclasticum sp. nov, a nitrogen-fixing and heavy crude oil-emulsifying bacterium isolated from the crude oil of Yumen Oilfield.</title>
        <authorList>
            <person name="Wu D."/>
            <person name="Cai M."/>
            <person name="Zhang X."/>
        </authorList>
    </citation>
    <scope>NUCLEOTIDE SEQUENCE [LARGE SCALE GENOMIC DNA]</scope>
    <source>
        <strain evidence="3 4">ROY-1-1-2</strain>
    </source>
</reference>
<dbReference type="EMBL" id="JABFDB010000019">
    <property type="protein sequence ID" value="NYZ22465.1"/>
    <property type="molecule type" value="Genomic_DNA"/>
</dbReference>
<protein>
    <submittedName>
        <fullName evidence="3">Tetratricopeptide repeat protein</fullName>
    </submittedName>
</protein>
<proteinExistence type="predicted"/>
<feature type="repeat" description="TPR" evidence="1">
    <location>
        <begin position="81"/>
        <end position="114"/>
    </location>
</feature>
<gene>
    <name evidence="3" type="ORF">HND93_22380</name>
</gene>
<name>A0ABX2TFD9_9PROT</name>
<feature type="repeat" description="TPR" evidence="1">
    <location>
        <begin position="183"/>
        <end position="216"/>
    </location>
</feature>
<feature type="repeat" description="TPR" evidence="1">
    <location>
        <begin position="285"/>
        <end position="318"/>
    </location>
</feature>
<dbReference type="Proteomes" id="UP000584642">
    <property type="component" value="Unassembled WGS sequence"/>
</dbReference>
<feature type="repeat" description="TPR" evidence="1">
    <location>
        <begin position="839"/>
        <end position="872"/>
    </location>
</feature>
<dbReference type="Pfam" id="PF00515">
    <property type="entry name" value="TPR_1"/>
    <property type="match status" value="1"/>
</dbReference>
<accession>A0ABX2TFD9</accession>
<dbReference type="InterPro" id="IPR037919">
    <property type="entry name" value="OGT"/>
</dbReference>
<evidence type="ECO:0000256" key="2">
    <source>
        <dbReference type="SAM" id="MobiDB-lite"/>
    </source>
</evidence>
<dbReference type="PANTHER" id="PTHR44366">
    <property type="entry name" value="UDP-N-ACETYLGLUCOSAMINE--PEPTIDE N-ACETYLGLUCOSAMINYLTRANSFERASE 110 KDA SUBUNIT"/>
    <property type="match status" value="1"/>
</dbReference>
<feature type="region of interest" description="Disordered" evidence="2">
    <location>
        <begin position="644"/>
        <end position="664"/>
    </location>
</feature>
<dbReference type="SUPFAM" id="SSF48452">
    <property type="entry name" value="TPR-like"/>
    <property type="match status" value="4"/>
</dbReference>
<dbReference type="Gene3D" id="1.25.40.10">
    <property type="entry name" value="Tetratricopeptide repeat domain"/>
    <property type="match status" value="5"/>
</dbReference>
<dbReference type="Pfam" id="PF14559">
    <property type="entry name" value="TPR_19"/>
    <property type="match status" value="1"/>
</dbReference>
<evidence type="ECO:0000313" key="4">
    <source>
        <dbReference type="Proteomes" id="UP000584642"/>
    </source>
</evidence>
<feature type="repeat" description="TPR" evidence="1">
    <location>
        <begin position="149"/>
        <end position="182"/>
    </location>
</feature>
<feature type="repeat" description="TPR" evidence="1">
    <location>
        <begin position="669"/>
        <end position="702"/>
    </location>
</feature>
<feature type="repeat" description="TPR" evidence="1">
    <location>
        <begin position="737"/>
        <end position="770"/>
    </location>
</feature>
<dbReference type="Pfam" id="PF13424">
    <property type="entry name" value="TPR_12"/>
    <property type="match status" value="1"/>
</dbReference>
<dbReference type="Pfam" id="PF13414">
    <property type="entry name" value="TPR_11"/>
    <property type="match status" value="2"/>
</dbReference>
<dbReference type="PROSITE" id="PS50293">
    <property type="entry name" value="TPR_REGION"/>
    <property type="match status" value="2"/>
</dbReference>
<keyword evidence="4" id="KW-1185">Reference proteome</keyword>
<feature type="compositionally biased region" description="Basic and acidic residues" evidence="2">
    <location>
        <begin position="654"/>
        <end position="664"/>
    </location>
</feature>
<feature type="repeat" description="TPR" evidence="1">
    <location>
        <begin position="703"/>
        <end position="736"/>
    </location>
</feature>
<comment type="caution">
    <text evidence="3">The sequence shown here is derived from an EMBL/GenBank/DDBJ whole genome shotgun (WGS) entry which is preliminary data.</text>
</comment>
<dbReference type="Gene3D" id="3.40.50.2000">
    <property type="entry name" value="Glycogen Phosphorylase B"/>
    <property type="match status" value="1"/>
</dbReference>
<dbReference type="InterPro" id="IPR019734">
    <property type="entry name" value="TPR_rpt"/>
</dbReference>
<keyword evidence="1" id="KW-0802">TPR repeat</keyword>
<feature type="repeat" description="TPR" evidence="1">
    <location>
        <begin position="771"/>
        <end position="804"/>
    </location>
</feature>
<dbReference type="PANTHER" id="PTHR44366:SF1">
    <property type="entry name" value="UDP-N-ACETYLGLUCOSAMINE--PEPTIDE N-ACETYLGLUCOSAMINYLTRANSFERASE 110 KDA SUBUNIT"/>
    <property type="match status" value="1"/>
</dbReference>
<dbReference type="PROSITE" id="PS50005">
    <property type="entry name" value="TPR"/>
    <property type="match status" value="10"/>
</dbReference>